<protein>
    <submittedName>
        <fullName evidence="4">Uncharacterized protein</fullName>
    </submittedName>
</protein>
<sequence>MGCTALANLLKSPSSKILELNLSETRMDSNCIEILCNAIITNKSLQTLDLVAIGDLSGSGCVSLSTVLSHPVCSLEELSLGGNEIDDEGIICLGRALSVNKTLRRLDLSNTDDITLAGWEEFSTCLATPHSALKELILERCNVDNEKAEVLFSALRENTSLKILNICDNDYFTLRGFFAFFHVLPGSRCAIEELCMHLPDGLDDEDLENEWEIVFRALCDTSSIESTYSSNHIFHTSEVFDCMVEYSEDEYEMLLEEINIMLSMNKNPNKAEVARKKILKCHFSEGNSGINALACMHETVMPHAFEWMGRDELGYSSMFRFLQSLPMLFDISRRQPAGSKKRKL</sequence>
<evidence type="ECO:0000256" key="2">
    <source>
        <dbReference type="ARBA" id="ARBA00022614"/>
    </source>
</evidence>
<evidence type="ECO:0000313" key="5">
    <source>
        <dbReference type="Proteomes" id="UP001530293"/>
    </source>
</evidence>
<evidence type="ECO:0000313" key="4">
    <source>
        <dbReference type="EMBL" id="KAL3758920.1"/>
    </source>
</evidence>
<keyword evidence="2" id="KW-0433">Leucine-rich repeat</keyword>
<name>A0ABD3M4G4_9STRA</name>
<dbReference type="InterPro" id="IPR001611">
    <property type="entry name" value="Leu-rich_rpt"/>
</dbReference>
<gene>
    <name evidence="4" type="ORF">ACHAWU_003192</name>
</gene>
<dbReference type="Gene3D" id="3.80.10.10">
    <property type="entry name" value="Ribonuclease Inhibitor"/>
    <property type="match status" value="2"/>
</dbReference>
<dbReference type="SMART" id="SM00368">
    <property type="entry name" value="LRR_RI"/>
    <property type="match status" value="4"/>
</dbReference>
<accession>A0ABD3M4G4</accession>
<organism evidence="4 5">
    <name type="scientific">Discostella pseudostelligera</name>
    <dbReference type="NCBI Taxonomy" id="259834"/>
    <lineage>
        <taxon>Eukaryota</taxon>
        <taxon>Sar</taxon>
        <taxon>Stramenopiles</taxon>
        <taxon>Ochrophyta</taxon>
        <taxon>Bacillariophyta</taxon>
        <taxon>Coscinodiscophyceae</taxon>
        <taxon>Thalassiosirophycidae</taxon>
        <taxon>Stephanodiscales</taxon>
        <taxon>Stephanodiscaceae</taxon>
        <taxon>Discostella</taxon>
    </lineage>
</organism>
<dbReference type="PANTHER" id="PTHR24113">
    <property type="entry name" value="RAN GTPASE-ACTIVATING PROTEIN 1"/>
    <property type="match status" value="1"/>
</dbReference>
<dbReference type="Pfam" id="PF13516">
    <property type="entry name" value="LRR_6"/>
    <property type="match status" value="2"/>
</dbReference>
<dbReference type="InterPro" id="IPR032675">
    <property type="entry name" value="LRR_dom_sf"/>
</dbReference>
<keyword evidence="1" id="KW-0343">GTPase activation</keyword>
<dbReference type="GO" id="GO:0005096">
    <property type="term" value="F:GTPase activator activity"/>
    <property type="evidence" value="ECO:0007669"/>
    <property type="project" value="UniProtKB-KW"/>
</dbReference>
<evidence type="ECO:0000256" key="1">
    <source>
        <dbReference type="ARBA" id="ARBA00022468"/>
    </source>
</evidence>
<keyword evidence="5" id="KW-1185">Reference proteome</keyword>
<dbReference type="Proteomes" id="UP001530293">
    <property type="component" value="Unassembled WGS sequence"/>
</dbReference>
<dbReference type="SUPFAM" id="SSF52047">
    <property type="entry name" value="RNI-like"/>
    <property type="match status" value="1"/>
</dbReference>
<dbReference type="PANTHER" id="PTHR24113:SF12">
    <property type="entry name" value="RAN GTPASE-ACTIVATING PROTEIN 1"/>
    <property type="match status" value="1"/>
</dbReference>
<proteinExistence type="predicted"/>
<keyword evidence="3" id="KW-0677">Repeat</keyword>
<dbReference type="EMBL" id="JALLBG020000216">
    <property type="protein sequence ID" value="KAL3758920.1"/>
    <property type="molecule type" value="Genomic_DNA"/>
</dbReference>
<dbReference type="AlphaFoldDB" id="A0ABD3M4G4"/>
<dbReference type="InterPro" id="IPR027038">
    <property type="entry name" value="RanGap"/>
</dbReference>
<comment type="caution">
    <text evidence="4">The sequence shown here is derived from an EMBL/GenBank/DDBJ whole genome shotgun (WGS) entry which is preliminary data.</text>
</comment>
<reference evidence="4 5" key="1">
    <citation type="submission" date="2024-10" db="EMBL/GenBank/DDBJ databases">
        <title>Updated reference genomes for cyclostephanoid diatoms.</title>
        <authorList>
            <person name="Roberts W.R."/>
            <person name="Alverson A.J."/>
        </authorList>
    </citation>
    <scope>NUCLEOTIDE SEQUENCE [LARGE SCALE GENOMIC DNA]</scope>
    <source>
        <strain evidence="4 5">AJA232-27</strain>
    </source>
</reference>
<evidence type="ECO:0000256" key="3">
    <source>
        <dbReference type="ARBA" id="ARBA00022737"/>
    </source>
</evidence>